<gene>
    <name evidence="2" type="primary">atxn7</name>
    <name evidence="2" type="ORF">DAT39_005667</name>
</gene>
<comment type="caution">
    <text evidence="2">The sequence shown here is derived from an EMBL/GenBank/DDBJ whole genome shotgun (WGS) entry which is preliminary data.</text>
</comment>
<reference evidence="2" key="1">
    <citation type="submission" date="2020-07" db="EMBL/GenBank/DDBJ databases">
        <title>Clarias magur genome sequencing, assembly and annotation.</title>
        <authorList>
            <person name="Kushwaha B."/>
            <person name="Kumar R."/>
            <person name="Das P."/>
            <person name="Joshi C.G."/>
            <person name="Kumar D."/>
            <person name="Nagpure N.S."/>
            <person name="Pandey M."/>
            <person name="Agarwal S."/>
            <person name="Srivastava S."/>
            <person name="Singh M."/>
            <person name="Sahoo L."/>
            <person name="Jayasankar P."/>
            <person name="Meher P.K."/>
            <person name="Koringa P.G."/>
            <person name="Iquebal M.A."/>
            <person name="Das S.P."/>
            <person name="Bit A."/>
            <person name="Patnaik S."/>
            <person name="Patel N."/>
            <person name="Shah T.M."/>
            <person name="Hinsu A."/>
            <person name="Jena J.K."/>
        </authorList>
    </citation>
    <scope>NUCLEOTIDE SEQUENCE</scope>
    <source>
        <strain evidence="2">CIFAMagur01</strain>
        <tissue evidence="2">Testis</tissue>
    </source>
</reference>
<keyword evidence="3" id="KW-1185">Reference proteome</keyword>
<organism evidence="2 3">
    <name type="scientific">Clarias magur</name>
    <name type="common">Asian catfish</name>
    <name type="synonym">Macropteronotus magur</name>
    <dbReference type="NCBI Taxonomy" id="1594786"/>
    <lineage>
        <taxon>Eukaryota</taxon>
        <taxon>Metazoa</taxon>
        <taxon>Chordata</taxon>
        <taxon>Craniata</taxon>
        <taxon>Vertebrata</taxon>
        <taxon>Euteleostomi</taxon>
        <taxon>Actinopterygii</taxon>
        <taxon>Neopterygii</taxon>
        <taxon>Teleostei</taxon>
        <taxon>Ostariophysi</taxon>
        <taxon>Siluriformes</taxon>
        <taxon>Clariidae</taxon>
        <taxon>Clarias</taxon>
    </lineage>
</organism>
<proteinExistence type="predicted"/>
<dbReference type="EMBL" id="QNUK01000055">
    <property type="protein sequence ID" value="KAF5904512.1"/>
    <property type="molecule type" value="Genomic_DNA"/>
</dbReference>
<protein>
    <submittedName>
        <fullName evidence="2">Ataxin-7-like isoform X2</fullName>
    </submittedName>
</protein>
<evidence type="ECO:0000313" key="2">
    <source>
        <dbReference type="EMBL" id="KAF5904512.1"/>
    </source>
</evidence>
<sequence>MNCPPGRGNSMGARQEAAEPIKRMSVMMNSSDSTLSLGPFVNNPDGRTDTKRRKSSQATSSLTGTATCTAKGPPLTQVGRLWGCEAAERSSLSARHGTLHEAFFLLFFSYSQLPTILRVEITLGRSVMACCLPWPRGGVTQKQEKLSLLPSPHRFITVSNTPSLLFP</sequence>
<feature type="region of interest" description="Disordered" evidence="1">
    <location>
        <begin position="33"/>
        <end position="67"/>
    </location>
</feature>
<evidence type="ECO:0000256" key="1">
    <source>
        <dbReference type="SAM" id="MobiDB-lite"/>
    </source>
</evidence>
<feature type="compositionally biased region" description="Polar residues" evidence="1">
    <location>
        <begin position="56"/>
        <end position="67"/>
    </location>
</feature>
<dbReference type="OrthoDB" id="21678at2759"/>
<dbReference type="Proteomes" id="UP000727407">
    <property type="component" value="Unassembled WGS sequence"/>
</dbReference>
<dbReference type="AlphaFoldDB" id="A0A8J4UQQ2"/>
<name>A0A8J4UQQ2_CLAMG</name>
<evidence type="ECO:0000313" key="3">
    <source>
        <dbReference type="Proteomes" id="UP000727407"/>
    </source>
</evidence>
<accession>A0A8J4UQQ2</accession>